<evidence type="ECO:0000313" key="1">
    <source>
        <dbReference type="EMBL" id="CAD7621786.1"/>
    </source>
</evidence>
<sequence length="163" mass="18439">MCTSAVFTERYQEFGGAIMDAMDDQLITSCKNTINADVYQCEQGIRWDQYPDATTDEGNAKTTSSYKELECILTVKLYEIHKCTADESIAVQKYYNGQIITNNQHNCVSYPYVKPTVRTVDSAVGRLLLVDEQHVIITKIAKIGIESDRIIIDAIDSQFTRIH</sequence>
<keyword evidence="2" id="KW-1185">Reference proteome</keyword>
<dbReference type="Proteomes" id="UP000759131">
    <property type="component" value="Unassembled WGS sequence"/>
</dbReference>
<name>A0A7R9KF60_9ACAR</name>
<evidence type="ECO:0000313" key="2">
    <source>
        <dbReference type="Proteomes" id="UP000759131"/>
    </source>
</evidence>
<reference evidence="1" key="1">
    <citation type="submission" date="2020-11" db="EMBL/GenBank/DDBJ databases">
        <authorList>
            <person name="Tran Van P."/>
        </authorList>
    </citation>
    <scope>NUCLEOTIDE SEQUENCE</scope>
</reference>
<dbReference type="EMBL" id="CAJPIZ010000755">
    <property type="protein sequence ID" value="CAG2102216.1"/>
    <property type="molecule type" value="Genomic_DNA"/>
</dbReference>
<gene>
    <name evidence="1" type="ORF">OSB1V03_LOCUS2256</name>
</gene>
<organism evidence="1">
    <name type="scientific">Medioppia subpectinata</name>
    <dbReference type="NCBI Taxonomy" id="1979941"/>
    <lineage>
        <taxon>Eukaryota</taxon>
        <taxon>Metazoa</taxon>
        <taxon>Ecdysozoa</taxon>
        <taxon>Arthropoda</taxon>
        <taxon>Chelicerata</taxon>
        <taxon>Arachnida</taxon>
        <taxon>Acari</taxon>
        <taxon>Acariformes</taxon>
        <taxon>Sarcoptiformes</taxon>
        <taxon>Oribatida</taxon>
        <taxon>Brachypylina</taxon>
        <taxon>Oppioidea</taxon>
        <taxon>Oppiidae</taxon>
        <taxon>Medioppia</taxon>
    </lineage>
</organism>
<proteinExistence type="predicted"/>
<dbReference type="EMBL" id="OC855330">
    <property type="protein sequence ID" value="CAD7621786.1"/>
    <property type="molecule type" value="Genomic_DNA"/>
</dbReference>
<protein>
    <submittedName>
        <fullName evidence="1">Uncharacterized protein</fullName>
    </submittedName>
</protein>
<accession>A0A7R9KF60</accession>
<dbReference type="AlphaFoldDB" id="A0A7R9KF60"/>